<evidence type="ECO:0000313" key="2">
    <source>
        <dbReference type="Proteomes" id="UP000076738"/>
    </source>
</evidence>
<dbReference type="PANTHER" id="PTHR46579">
    <property type="entry name" value="F5/8 TYPE C DOMAIN-CONTAINING PROTEIN-RELATED"/>
    <property type="match status" value="1"/>
</dbReference>
<dbReference type="Proteomes" id="UP000076738">
    <property type="component" value="Unassembled WGS sequence"/>
</dbReference>
<feature type="non-terminal residue" evidence="1">
    <location>
        <position position="367"/>
    </location>
</feature>
<dbReference type="AlphaFoldDB" id="A0A167L9K5"/>
<sequence length="367" mass="41915">PYDLFSDQLGEFLGQPGMEDACEQYLSRPRKPGTYTCMQDGSIWQQLLGPDDKPFFPKTREEADEQSELRLGLIISLDWFNPNSSTNAPAHSTGAFTVQVANLEPSMRSRVWNLNLGGVLPGPKEPDTEQLAHYDREHVEDFMRLWQDGTEVITPLYPGGRRVRCAVVAIVCDHPALCKICAFGDHAHAKFPCTKCQIHRDELSFPAPVPFPPRCGEQHKRRCARYYTLDDPKQREEYSRRYGVRWSEFCRMPYFNPVDMAIIDPMHALLLGIQAYTFLGLSRTLWFKVWISGGKTFPGHNGKRYILRGKTENVRRELEEVHETLDTFEMPPWFGKLPKNVGYPAGGNLTSDEWRTLDILYGPAAVS</sequence>
<protein>
    <submittedName>
        <fullName evidence="1">Uncharacterized protein</fullName>
    </submittedName>
</protein>
<dbReference type="STRING" id="1330018.A0A167L9K5"/>
<dbReference type="Pfam" id="PF02992">
    <property type="entry name" value="Transposase_21"/>
    <property type="match status" value="1"/>
</dbReference>
<name>A0A167L9K5_CALVF</name>
<gene>
    <name evidence="1" type="ORF">CALVIDRAFT_471468</name>
</gene>
<keyword evidence="2" id="KW-1185">Reference proteome</keyword>
<dbReference type="PANTHER" id="PTHR46579:SF2">
    <property type="entry name" value="C2H2-TYPE DOMAIN-CONTAINING PROTEIN"/>
    <property type="match status" value="1"/>
</dbReference>
<organism evidence="1 2">
    <name type="scientific">Calocera viscosa (strain TUFC12733)</name>
    <dbReference type="NCBI Taxonomy" id="1330018"/>
    <lineage>
        <taxon>Eukaryota</taxon>
        <taxon>Fungi</taxon>
        <taxon>Dikarya</taxon>
        <taxon>Basidiomycota</taxon>
        <taxon>Agaricomycotina</taxon>
        <taxon>Dacrymycetes</taxon>
        <taxon>Dacrymycetales</taxon>
        <taxon>Dacrymycetaceae</taxon>
        <taxon>Calocera</taxon>
    </lineage>
</organism>
<proteinExistence type="predicted"/>
<dbReference type="EMBL" id="KV417289">
    <property type="protein sequence ID" value="KZO95467.1"/>
    <property type="molecule type" value="Genomic_DNA"/>
</dbReference>
<feature type="non-terminal residue" evidence="1">
    <location>
        <position position="1"/>
    </location>
</feature>
<dbReference type="InterPro" id="IPR004242">
    <property type="entry name" value="Transposase_21"/>
</dbReference>
<dbReference type="OrthoDB" id="3239894at2759"/>
<reference evidence="1 2" key="1">
    <citation type="journal article" date="2016" name="Mol. Biol. Evol.">
        <title>Comparative Genomics of Early-Diverging Mushroom-Forming Fungi Provides Insights into the Origins of Lignocellulose Decay Capabilities.</title>
        <authorList>
            <person name="Nagy L.G."/>
            <person name="Riley R."/>
            <person name="Tritt A."/>
            <person name="Adam C."/>
            <person name="Daum C."/>
            <person name="Floudas D."/>
            <person name="Sun H."/>
            <person name="Yadav J.S."/>
            <person name="Pangilinan J."/>
            <person name="Larsson K.H."/>
            <person name="Matsuura K."/>
            <person name="Barry K."/>
            <person name="Labutti K."/>
            <person name="Kuo R."/>
            <person name="Ohm R.A."/>
            <person name="Bhattacharya S.S."/>
            <person name="Shirouzu T."/>
            <person name="Yoshinaga Y."/>
            <person name="Martin F.M."/>
            <person name="Grigoriev I.V."/>
            <person name="Hibbett D.S."/>
        </authorList>
    </citation>
    <scope>NUCLEOTIDE SEQUENCE [LARGE SCALE GENOMIC DNA]</scope>
    <source>
        <strain evidence="1 2">TUFC12733</strain>
    </source>
</reference>
<accession>A0A167L9K5</accession>
<evidence type="ECO:0000313" key="1">
    <source>
        <dbReference type="EMBL" id="KZO95467.1"/>
    </source>
</evidence>